<evidence type="ECO:0000313" key="2">
    <source>
        <dbReference type="Proteomes" id="UP000789920"/>
    </source>
</evidence>
<accession>A0ACA9N6Y3</accession>
<gene>
    <name evidence="1" type="ORF">RPERSI_LOCUS7384</name>
</gene>
<comment type="caution">
    <text evidence="1">The sequence shown here is derived from an EMBL/GenBank/DDBJ whole genome shotgun (WGS) entry which is preliminary data.</text>
</comment>
<feature type="non-terminal residue" evidence="1">
    <location>
        <position position="112"/>
    </location>
</feature>
<dbReference type="EMBL" id="CAJVQC010012462">
    <property type="protein sequence ID" value="CAG8638502.1"/>
    <property type="molecule type" value="Genomic_DNA"/>
</dbReference>
<feature type="non-terminal residue" evidence="1">
    <location>
        <position position="1"/>
    </location>
</feature>
<proteinExistence type="predicted"/>
<organism evidence="1 2">
    <name type="scientific">Racocetra persica</name>
    <dbReference type="NCBI Taxonomy" id="160502"/>
    <lineage>
        <taxon>Eukaryota</taxon>
        <taxon>Fungi</taxon>
        <taxon>Fungi incertae sedis</taxon>
        <taxon>Mucoromycota</taxon>
        <taxon>Glomeromycotina</taxon>
        <taxon>Glomeromycetes</taxon>
        <taxon>Diversisporales</taxon>
        <taxon>Gigasporaceae</taxon>
        <taxon>Racocetra</taxon>
    </lineage>
</organism>
<keyword evidence="2" id="KW-1185">Reference proteome</keyword>
<reference evidence="1" key="1">
    <citation type="submission" date="2021-06" db="EMBL/GenBank/DDBJ databases">
        <authorList>
            <person name="Kallberg Y."/>
            <person name="Tangrot J."/>
            <person name="Rosling A."/>
        </authorList>
    </citation>
    <scope>NUCLEOTIDE SEQUENCE</scope>
    <source>
        <strain evidence="1">MA461A</strain>
    </source>
</reference>
<protein>
    <submittedName>
        <fullName evidence="1">27885_t:CDS:1</fullName>
    </submittedName>
</protein>
<evidence type="ECO:0000313" key="1">
    <source>
        <dbReference type="EMBL" id="CAG8638502.1"/>
    </source>
</evidence>
<dbReference type="Proteomes" id="UP000789920">
    <property type="component" value="Unassembled WGS sequence"/>
</dbReference>
<name>A0ACA9N6Y3_9GLOM</name>
<sequence>HDIKFLVYPQQKKVGKEKAEVDKEKQKEVSEEGAKVDKEKQKEVGEEGAEINKGKQKEIVVPSRQESNISASDVNYQDPNIDDTEIIETFANTKIFLQRLLESEEPEDQKEE</sequence>